<evidence type="ECO:0000313" key="1">
    <source>
        <dbReference type="EMBL" id="OEH76806.1"/>
    </source>
</evidence>
<keyword evidence="2" id="KW-1185">Reference proteome</keyword>
<dbReference type="VEuPathDB" id="ToxoDB:cyc_06953"/>
<reference evidence="1 2" key="1">
    <citation type="journal article" date="2016" name="BMC Genomics">
        <title>Comparative genomics reveals Cyclospora cayetanensis possesses coccidia-like metabolism and invasion components but unique surface antigens.</title>
        <authorList>
            <person name="Liu S."/>
            <person name="Wang L."/>
            <person name="Zheng H."/>
            <person name="Xu Z."/>
            <person name="Roellig D.M."/>
            <person name="Li N."/>
            <person name="Frace M.A."/>
            <person name="Tang K."/>
            <person name="Arrowood M.J."/>
            <person name="Moss D.M."/>
            <person name="Zhang L."/>
            <person name="Feng Y."/>
            <person name="Xiao L."/>
        </authorList>
    </citation>
    <scope>NUCLEOTIDE SEQUENCE [LARGE SCALE GENOMIC DNA]</scope>
    <source>
        <strain evidence="1 2">CHN_HEN01</strain>
    </source>
</reference>
<sequence>MICPLREGKTSDGTMEWYRAPRQYETHYWFMELGILWKRWFPVASYREKHAIHGDAKCPQVASVLWLSIDFGGAGKRGSVSAPPRLPLPTATAPSLRVAAGLSHLTGDGAAAGLSVAELQKSQDMDPKLLSSLLVVRRDVQIVLQGPLQSKEALEGPLLRALPVLKAAARFASLHQLPPQLQATFQMVQNECSQLVKQFLNKITTMWVKEARTLQKELRDAMAALKVAQR</sequence>
<dbReference type="Proteomes" id="UP000095192">
    <property type="component" value="Unassembled WGS sequence"/>
</dbReference>
<dbReference type="EMBL" id="JROU02001320">
    <property type="protein sequence ID" value="OEH76806.1"/>
    <property type="molecule type" value="Genomic_DNA"/>
</dbReference>
<comment type="caution">
    <text evidence="1">The sequence shown here is derived from an EMBL/GenBank/DDBJ whole genome shotgun (WGS) entry which is preliminary data.</text>
</comment>
<gene>
    <name evidence="1" type="ORF">cyc_06953</name>
</gene>
<organism evidence="1 2">
    <name type="scientific">Cyclospora cayetanensis</name>
    <dbReference type="NCBI Taxonomy" id="88456"/>
    <lineage>
        <taxon>Eukaryota</taxon>
        <taxon>Sar</taxon>
        <taxon>Alveolata</taxon>
        <taxon>Apicomplexa</taxon>
        <taxon>Conoidasida</taxon>
        <taxon>Coccidia</taxon>
        <taxon>Eucoccidiorida</taxon>
        <taxon>Eimeriorina</taxon>
        <taxon>Eimeriidae</taxon>
        <taxon>Cyclospora</taxon>
    </lineage>
</organism>
<evidence type="ECO:0000313" key="2">
    <source>
        <dbReference type="Proteomes" id="UP000095192"/>
    </source>
</evidence>
<dbReference type="AlphaFoldDB" id="A0A1D3D023"/>
<name>A0A1D3D023_9EIME</name>
<protein>
    <submittedName>
        <fullName evidence="1">Uncharacterized protein</fullName>
    </submittedName>
</protein>
<proteinExistence type="predicted"/>
<dbReference type="InParanoid" id="A0A1D3D023"/>
<accession>A0A1D3D023</accession>